<comment type="caution">
    <text evidence="1">The sequence shown here is derived from an EMBL/GenBank/DDBJ whole genome shotgun (WGS) entry which is preliminary data.</text>
</comment>
<evidence type="ECO:0000313" key="2">
    <source>
        <dbReference type="Proteomes" id="UP001345013"/>
    </source>
</evidence>
<name>A0ABR0JXW2_9EURO</name>
<dbReference type="PANTHER" id="PTHR37315:SF1">
    <property type="entry name" value="UPF0311 PROTEIN BLR7842"/>
    <property type="match status" value="1"/>
</dbReference>
<dbReference type="PANTHER" id="PTHR37315">
    <property type="entry name" value="UPF0311 PROTEIN BLR7842"/>
    <property type="match status" value="1"/>
</dbReference>
<proteinExistence type="predicted"/>
<dbReference type="Pfam" id="PF11578">
    <property type="entry name" value="DUF3237"/>
    <property type="match status" value="1"/>
</dbReference>
<evidence type="ECO:0000313" key="1">
    <source>
        <dbReference type="EMBL" id="KAK5079593.1"/>
    </source>
</evidence>
<accession>A0ABR0JXW2</accession>
<organism evidence="1 2">
    <name type="scientific">Lithohypha guttulata</name>
    <dbReference type="NCBI Taxonomy" id="1690604"/>
    <lineage>
        <taxon>Eukaryota</taxon>
        <taxon>Fungi</taxon>
        <taxon>Dikarya</taxon>
        <taxon>Ascomycota</taxon>
        <taxon>Pezizomycotina</taxon>
        <taxon>Eurotiomycetes</taxon>
        <taxon>Chaetothyriomycetidae</taxon>
        <taxon>Chaetothyriales</taxon>
        <taxon>Trichomeriaceae</taxon>
        <taxon>Lithohypha</taxon>
    </lineage>
</organism>
<gene>
    <name evidence="1" type="ORF">LTR24_009126</name>
</gene>
<dbReference type="EMBL" id="JAVRRG010000183">
    <property type="protein sequence ID" value="KAK5079593.1"/>
    <property type="molecule type" value="Genomic_DNA"/>
</dbReference>
<sequence length="166" mass="18537">MAPILEQAFKLRAFLSRTDSLSLGPIKEGPHRHIVPVTHGTLEGSGLKAQLLYGGGDWLLLDTATGVAHLDIRAQARSEKGECIYLHYPGILKMDEATQLALQWSPDAKTTRSEDHYFVTTPVFETSSKDLKWMEQNIFVGHGHWYIPGDGTQAVEYEIYKVVSAR</sequence>
<dbReference type="InterPro" id="IPR020915">
    <property type="entry name" value="UPF0311"/>
</dbReference>
<keyword evidence="2" id="KW-1185">Reference proteome</keyword>
<dbReference type="Proteomes" id="UP001345013">
    <property type="component" value="Unassembled WGS sequence"/>
</dbReference>
<dbReference type="Gene3D" id="2.40.160.20">
    <property type="match status" value="1"/>
</dbReference>
<reference evidence="1 2" key="1">
    <citation type="submission" date="2023-08" db="EMBL/GenBank/DDBJ databases">
        <title>Black Yeasts Isolated from many extreme environments.</title>
        <authorList>
            <person name="Coleine C."/>
            <person name="Stajich J.E."/>
            <person name="Selbmann L."/>
        </authorList>
    </citation>
    <scope>NUCLEOTIDE SEQUENCE [LARGE SCALE GENOMIC DNA]</scope>
    <source>
        <strain evidence="1 2">CCFEE 5885</strain>
    </source>
</reference>
<protein>
    <submittedName>
        <fullName evidence="1">Uncharacterized protein</fullName>
    </submittedName>
</protein>